<accession>A0A832LU56</accession>
<dbReference type="AlphaFoldDB" id="A0A832LU56"/>
<sequence length="178" mass="21024">MRCPGQDWRYWKEDAIFEVNCPHCGESIEFFKDDTVRKCPHCKRTVPNPRMDFGCAAYCKYAELCLGELPPELIREKANLLKERLLSHLEKVLPANFYYSLRNTFKELEDTLKEKGQSPGTKLFLLIFYYLTPEQREELYKMARLPEVLWDEIRIKLKNLPTDLDLESLKGELLKEGE</sequence>
<name>A0A832LU56_9BACT</name>
<gene>
    <name evidence="1" type="ORF">ENT73_00550</name>
</gene>
<evidence type="ECO:0000313" key="1">
    <source>
        <dbReference type="EMBL" id="HGV54562.1"/>
    </source>
</evidence>
<reference evidence="1" key="1">
    <citation type="journal article" date="2020" name="mSystems">
        <title>Genome- and Community-Level Interaction Insights into Carbon Utilization and Element Cycling Functions of Hydrothermarchaeota in Hydrothermal Sediment.</title>
        <authorList>
            <person name="Zhou Z."/>
            <person name="Liu Y."/>
            <person name="Xu W."/>
            <person name="Pan J."/>
            <person name="Luo Z.H."/>
            <person name="Li M."/>
        </authorList>
    </citation>
    <scope>NUCLEOTIDE SEQUENCE [LARGE SCALE GENOMIC DNA]</scope>
    <source>
        <strain evidence="1">SpSt-605</strain>
    </source>
</reference>
<protein>
    <recommendedName>
        <fullName evidence="2">Phosphohydrolase</fullName>
    </recommendedName>
</protein>
<dbReference type="EMBL" id="DSZU01000012">
    <property type="protein sequence ID" value="HGV54562.1"/>
    <property type="molecule type" value="Genomic_DNA"/>
</dbReference>
<organism evidence="1">
    <name type="scientific">Caldimicrobium thiodismutans</name>
    <dbReference type="NCBI Taxonomy" id="1653476"/>
    <lineage>
        <taxon>Bacteria</taxon>
        <taxon>Pseudomonadati</taxon>
        <taxon>Thermodesulfobacteriota</taxon>
        <taxon>Thermodesulfobacteria</taxon>
        <taxon>Thermodesulfobacteriales</taxon>
        <taxon>Thermodesulfobacteriaceae</taxon>
        <taxon>Caldimicrobium</taxon>
    </lineage>
</organism>
<comment type="caution">
    <text evidence="1">The sequence shown here is derived from an EMBL/GenBank/DDBJ whole genome shotgun (WGS) entry which is preliminary data.</text>
</comment>
<proteinExistence type="predicted"/>
<evidence type="ECO:0008006" key="2">
    <source>
        <dbReference type="Google" id="ProtNLM"/>
    </source>
</evidence>